<evidence type="ECO:0000256" key="3">
    <source>
        <dbReference type="ARBA" id="ARBA00022989"/>
    </source>
</evidence>
<keyword evidence="11" id="KW-0645">Protease</keyword>
<feature type="transmembrane region" description="Helical" evidence="6">
    <location>
        <begin position="275"/>
        <end position="293"/>
    </location>
</feature>
<keyword evidence="11" id="KW-0378">Hydrolase</keyword>
<evidence type="ECO:0000256" key="7">
    <source>
        <dbReference type="SAM" id="SignalP"/>
    </source>
</evidence>
<dbReference type="FunFam" id="3.90.226.10:FF:000089">
    <property type="entry name" value="Membrane-bound serine protease"/>
    <property type="match status" value="1"/>
</dbReference>
<evidence type="ECO:0000313" key="12">
    <source>
        <dbReference type="Proteomes" id="UP000318141"/>
    </source>
</evidence>
<dbReference type="AlphaFoldDB" id="A0A562BVK3"/>
<dbReference type="InterPro" id="IPR056738">
    <property type="entry name" value="NfeD1b_N"/>
</dbReference>
<evidence type="ECO:0000256" key="4">
    <source>
        <dbReference type="ARBA" id="ARBA00023136"/>
    </source>
</evidence>
<feature type="region of interest" description="Disordered" evidence="5">
    <location>
        <begin position="435"/>
        <end position="465"/>
    </location>
</feature>
<evidence type="ECO:0000259" key="8">
    <source>
        <dbReference type="Pfam" id="PF01957"/>
    </source>
</evidence>
<feature type="transmembrane region" description="Helical" evidence="6">
    <location>
        <begin position="246"/>
        <end position="268"/>
    </location>
</feature>
<reference evidence="11 12" key="1">
    <citation type="submission" date="2019-07" db="EMBL/GenBank/DDBJ databases">
        <title>Genome sequencing of lignin-degrading bacterial isolates.</title>
        <authorList>
            <person name="Gladden J."/>
        </authorList>
    </citation>
    <scope>NUCLEOTIDE SEQUENCE [LARGE SCALE GENOMIC DNA]</scope>
    <source>
        <strain evidence="11 12">J11</strain>
    </source>
</reference>
<keyword evidence="12" id="KW-1185">Reference proteome</keyword>
<dbReference type="Gene3D" id="2.40.50.140">
    <property type="entry name" value="Nucleic acid-binding proteins"/>
    <property type="match status" value="1"/>
</dbReference>
<sequence>MLAALALLARPFPALAQSGAAPVYVVPVEGAIGPASARFVQRAVARAQSAGAQLIVLKMDTPGGLDPSMRTIVQQILTSPVPVVTYVHPGGARAASAGTFILYASHLAAMTPGTNLGAASPVRIGLGGPERSEKRGAASDAGASAPPVQGDVLERKQLHDAAAYIRGLAQLRGRNAEWAERAVREAVSLSAEEALAQRVVDLVANDVPALLRAVDGRTVTVAGAQRTLRTATAPVVNVEPDWRYQLLAVLTEPSVALILMMIGIYGLIFEFSTPGMVLPGVAGAICLLLGLFALQMLPVNYAGLALLALGIGCMVAEAYLPSFGVLGLGGIVAFALGAVMLIDTDVPGYGVPLWLVATLTVGAAALSFGISAAALQARRRPDVIRQTRLVGNSGRMLDAQWAEVQGERWRVSGATPLREGDAVRVIGREGLVLRVEPMDEPAAEPPHADSTPADPASPDRTSTTP</sequence>
<dbReference type="SUPFAM" id="SSF141322">
    <property type="entry name" value="NfeD domain-like"/>
    <property type="match status" value="1"/>
</dbReference>
<feature type="region of interest" description="Disordered" evidence="5">
    <location>
        <begin position="121"/>
        <end position="149"/>
    </location>
</feature>
<dbReference type="InterPro" id="IPR056739">
    <property type="entry name" value="NfeD_membrane"/>
</dbReference>
<keyword evidence="2 6" id="KW-0812">Transmembrane</keyword>
<protein>
    <submittedName>
        <fullName evidence="11">Membrane-bound serine protease (ClpP class)</fullName>
    </submittedName>
</protein>
<feature type="domain" description="NfeD-like C-terminal" evidence="8">
    <location>
        <begin position="388"/>
        <end position="437"/>
    </location>
</feature>
<evidence type="ECO:0000259" key="10">
    <source>
        <dbReference type="Pfam" id="PF25145"/>
    </source>
</evidence>
<dbReference type="GO" id="GO:0016020">
    <property type="term" value="C:membrane"/>
    <property type="evidence" value="ECO:0007669"/>
    <property type="project" value="UniProtKB-SubCell"/>
</dbReference>
<dbReference type="InterPro" id="IPR012340">
    <property type="entry name" value="NA-bd_OB-fold"/>
</dbReference>
<name>A0A562BVK3_9BURK</name>
<dbReference type="SUPFAM" id="SSF52096">
    <property type="entry name" value="ClpP/crotonase"/>
    <property type="match status" value="1"/>
</dbReference>
<keyword evidence="7" id="KW-0732">Signal</keyword>
<evidence type="ECO:0000313" key="11">
    <source>
        <dbReference type="EMBL" id="TWG89248.1"/>
    </source>
</evidence>
<dbReference type="EMBL" id="VLJN01000001">
    <property type="protein sequence ID" value="TWG89248.1"/>
    <property type="molecule type" value="Genomic_DNA"/>
</dbReference>
<dbReference type="InterPro" id="IPR052165">
    <property type="entry name" value="Membrane_assoc_protease"/>
</dbReference>
<dbReference type="Pfam" id="PF01957">
    <property type="entry name" value="NfeD"/>
    <property type="match status" value="1"/>
</dbReference>
<dbReference type="InterPro" id="IPR029045">
    <property type="entry name" value="ClpP/crotonase-like_dom_sf"/>
</dbReference>
<dbReference type="InterPro" id="IPR002810">
    <property type="entry name" value="NfeD-like_C"/>
</dbReference>
<feature type="transmembrane region" description="Helical" evidence="6">
    <location>
        <begin position="299"/>
        <end position="316"/>
    </location>
</feature>
<keyword evidence="3 6" id="KW-1133">Transmembrane helix</keyword>
<evidence type="ECO:0000256" key="5">
    <source>
        <dbReference type="SAM" id="MobiDB-lite"/>
    </source>
</evidence>
<dbReference type="PANTHER" id="PTHR33507">
    <property type="entry name" value="INNER MEMBRANE PROTEIN YBBJ"/>
    <property type="match status" value="1"/>
</dbReference>
<dbReference type="Gene3D" id="3.90.226.10">
    <property type="entry name" value="2-enoyl-CoA Hydratase, Chain A, domain 1"/>
    <property type="match status" value="1"/>
</dbReference>
<comment type="caution">
    <text evidence="11">The sequence shown here is derived from an EMBL/GenBank/DDBJ whole genome shotgun (WGS) entry which is preliminary data.</text>
</comment>
<comment type="subcellular location">
    <subcellularLocation>
        <location evidence="1">Membrane</location>
        <topology evidence="1">Multi-pass membrane protein</topology>
    </subcellularLocation>
</comment>
<dbReference type="GO" id="GO:0008233">
    <property type="term" value="F:peptidase activity"/>
    <property type="evidence" value="ECO:0007669"/>
    <property type="project" value="UniProtKB-KW"/>
</dbReference>
<feature type="transmembrane region" description="Helical" evidence="6">
    <location>
        <begin position="323"/>
        <end position="342"/>
    </location>
</feature>
<feature type="domain" description="NfeD integral membrane" evidence="9">
    <location>
        <begin position="255"/>
        <end position="367"/>
    </location>
</feature>
<feature type="domain" description="NfeD1b N-terminal" evidence="10">
    <location>
        <begin position="23"/>
        <end position="122"/>
    </location>
</feature>
<dbReference type="Proteomes" id="UP000318141">
    <property type="component" value="Unassembled WGS sequence"/>
</dbReference>
<dbReference type="CDD" id="cd07020">
    <property type="entry name" value="Clp_protease_NfeD_1"/>
    <property type="match status" value="1"/>
</dbReference>
<accession>A0A562BVK3</accession>
<evidence type="ECO:0000256" key="6">
    <source>
        <dbReference type="SAM" id="Phobius"/>
    </source>
</evidence>
<proteinExistence type="predicted"/>
<dbReference type="GO" id="GO:0006508">
    <property type="term" value="P:proteolysis"/>
    <property type="evidence" value="ECO:0007669"/>
    <property type="project" value="UniProtKB-KW"/>
</dbReference>
<feature type="signal peptide" evidence="7">
    <location>
        <begin position="1"/>
        <end position="16"/>
    </location>
</feature>
<gene>
    <name evidence="11" type="ORF">L602_000100001380</name>
</gene>
<dbReference type="PANTHER" id="PTHR33507:SF4">
    <property type="entry name" value="NODULATION COMPETITIVENESS PROTEIN NFED"/>
    <property type="match status" value="1"/>
</dbReference>
<dbReference type="Pfam" id="PF24961">
    <property type="entry name" value="NfeD_membrane"/>
    <property type="match status" value="1"/>
</dbReference>
<feature type="compositionally biased region" description="Low complexity" evidence="5">
    <location>
        <begin position="138"/>
        <end position="147"/>
    </location>
</feature>
<dbReference type="Pfam" id="PF25145">
    <property type="entry name" value="NfeD1b_N"/>
    <property type="match status" value="1"/>
</dbReference>
<evidence type="ECO:0000259" key="9">
    <source>
        <dbReference type="Pfam" id="PF24961"/>
    </source>
</evidence>
<feature type="chain" id="PRO_5021883229" evidence="7">
    <location>
        <begin position="17"/>
        <end position="465"/>
    </location>
</feature>
<feature type="transmembrane region" description="Helical" evidence="6">
    <location>
        <begin position="354"/>
        <end position="375"/>
    </location>
</feature>
<evidence type="ECO:0000256" key="1">
    <source>
        <dbReference type="ARBA" id="ARBA00004141"/>
    </source>
</evidence>
<organism evidence="11 12">
    <name type="scientific">Cupriavidus gilardii J11</name>
    <dbReference type="NCBI Taxonomy" id="936133"/>
    <lineage>
        <taxon>Bacteria</taxon>
        <taxon>Pseudomonadati</taxon>
        <taxon>Pseudomonadota</taxon>
        <taxon>Betaproteobacteria</taxon>
        <taxon>Burkholderiales</taxon>
        <taxon>Burkholderiaceae</taxon>
        <taxon>Cupriavidus</taxon>
    </lineage>
</organism>
<keyword evidence="4 6" id="KW-0472">Membrane</keyword>
<evidence type="ECO:0000256" key="2">
    <source>
        <dbReference type="ARBA" id="ARBA00022692"/>
    </source>
</evidence>